<gene>
    <name evidence="3" type="ORF">V144x_16100</name>
</gene>
<proteinExistence type="predicted"/>
<dbReference type="InterPro" id="IPR002372">
    <property type="entry name" value="PQQ_rpt_dom"/>
</dbReference>
<evidence type="ECO:0000256" key="1">
    <source>
        <dbReference type="SAM" id="SignalP"/>
    </source>
</evidence>
<feature type="signal peptide" evidence="1">
    <location>
        <begin position="1"/>
        <end position="25"/>
    </location>
</feature>
<organism evidence="3 4">
    <name type="scientific">Gimesia aquarii</name>
    <dbReference type="NCBI Taxonomy" id="2527964"/>
    <lineage>
        <taxon>Bacteria</taxon>
        <taxon>Pseudomonadati</taxon>
        <taxon>Planctomycetota</taxon>
        <taxon>Planctomycetia</taxon>
        <taxon>Planctomycetales</taxon>
        <taxon>Planctomycetaceae</taxon>
        <taxon>Gimesia</taxon>
    </lineage>
</organism>
<dbReference type="PANTHER" id="PTHR34512">
    <property type="entry name" value="CELL SURFACE PROTEIN"/>
    <property type="match status" value="1"/>
</dbReference>
<dbReference type="SUPFAM" id="SSF50998">
    <property type="entry name" value="Quinoprotein alcohol dehydrogenase-like"/>
    <property type="match status" value="1"/>
</dbReference>
<dbReference type="SMART" id="SM00564">
    <property type="entry name" value="PQQ"/>
    <property type="match status" value="5"/>
</dbReference>
<evidence type="ECO:0000313" key="3">
    <source>
        <dbReference type="EMBL" id="QDT96157.1"/>
    </source>
</evidence>
<dbReference type="InterPro" id="IPR018391">
    <property type="entry name" value="PQQ_b-propeller_rpt"/>
</dbReference>
<dbReference type="KEGG" id="gaw:V144x_16100"/>
<dbReference type="Gene3D" id="2.130.10.10">
    <property type="entry name" value="YVTN repeat-like/Quinoprotein amine dehydrogenase"/>
    <property type="match status" value="2"/>
</dbReference>
<dbReference type="PANTHER" id="PTHR34512:SF30">
    <property type="entry name" value="OUTER MEMBRANE PROTEIN ASSEMBLY FACTOR BAMB"/>
    <property type="match status" value="1"/>
</dbReference>
<dbReference type="Pfam" id="PF13360">
    <property type="entry name" value="PQQ_2"/>
    <property type="match status" value="1"/>
</dbReference>
<reference evidence="3 4" key="1">
    <citation type="submission" date="2019-03" db="EMBL/GenBank/DDBJ databases">
        <title>Deep-cultivation of Planctomycetes and their phenomic and genomic characterization uncovers novel biology.</title>
        <authorList>
            <person name="Wiegand S."/>
            <person name="Jogler M."/>
            <person name="Boedeker C."/>
            <person name="Pinto D."/>
            <person name="Vollmers J."/>
            <person name="Rivas-Marin E."/>
            <person name="Kohn T."/>
            <person name="Peeters S.H."/>
            <person name="Heuer A."/>
            <person name="Rast P."/>
            <person name="Oberbeckmann S."/>
            <person name="Bunk B."/>
            <person name="Jeske O."/>
            <person name="Meyerdierks A."/>
            <person name="Storesund J.E."/>
            <person name="Kallscheuer N."/>
            <person name="Luecker S."/>
            <person name="Lage O.M."/>
            <person name="Pohl T."/>
            <person name="Merkel B.J."/>
            <person name="Hornburger P."/>
            <person name="Mueller R.-W."/>
            <person name="Bruemmer F."/>
            <person name="Labrenz M."/>
            <person name="Spormann A.M."/>
            <person name="Op den Camp H."/>
            <person name="Overmann J."/>
            <person name="Amann R."/>
            <person name="Jetten M.S.M."/>
            <person name="Mascher T."/>
            <person name="Medema M.H."/>
            <person name="Devos D.P."/>
            <person name="Kaster A.-K."/>
            <person name="Ovreas L."/>
            <person name="Rohde M."/>
            <person name="Galperin M.Y."/>
            <person name="Jogler C."/>
        </authorList>
    </citation>
    <scope>NUCLEOTIDE SEQUENCE [LARGE SCALE GENOMIC DNA]</scope>
    <source>
        <strain evidence="3 4">V144</strain>
    </source>
</reference>
<protein>
    <submittedName>
        <fullName evidence="3">Outer membrane biogenesis protein BamB</fullName>
    </submittedName>
</protein>
<keyword evidence="1" id="KW-0732">Signal</keyword>
<dbReference type="EMBL" id="CP037920">
    <property type="protein sequence ID" value="QDT96157.1"/>
    <property type="molecule type" value="Genomic_DNA"/>
</dbReference>
<feature type="chain" id="PRO_5021811075" evidence="1">
    <location>
        <begin position="26"/>
        <end position="424"/>
    </location>
</feature>
<dbReference type="AlphaFoldDB" id="A0A517VT17"/>
<dbReference type="InterPro" id="IPR015943">
    <property type="entry name" value="WD40/YVTN_repeat-like_dom_sf"/>
</dbReference>
<feature type="domain" description="Pyrrolo-quinoline quinone repeat" evidence="2">
    <location>
        <begin position="87"/>
        <end position="350"/>
    </location>
</feature>
<name>A0A517VT17_9PLAN</name>
<dbReference type="Proteomes" id="UP000318704">
    <property type="component" value="Chromosome"/>
</dbReference>
<evidence type="ECO:0000313" key="4">
    <source>
        <dbReference type="Proteomes" id="UP000318704"/>
    </source>
</evidence>
<dbReference type="InterPro" id="IPR011047">
    <property type="entry name" value="Quinoprotein_ADH-like_sf"/>
</dbReference>
<evidence type="ECO:0000259" key="2">
    <source>
        <dbReference type="Pfam" id="PF13360"/>
    </source>
</evidence>
<dbReference type="RefSeq" id="WP_144983814.1">
    <property type="nucleotide sequence ID" value="NZ_CP037920.1"/>
</dbReference>
<sequence length="424" mass="47174" precursor="true">MKQFFQILFLAFSSSLVLSSTKLTAEDWPAFRGPRGNGISLEKDVPIRWGPSENILWKVPLPAPGNSSPIVSNGRVFVTCAENKGRKRSLYCYDRTNGRELWVRTVNFDKVMPTHKTNNYCGSTPVADGKRVVVWHASAGLYCYDFAGNELWNRNLGEFEHIWGYGTSPILHEGKVILHCGPGKRVFITSIDLEDGKTLWETTEAVEGNGSRNKERKYMGSWSTPVVTEIDGQKLIICSMSLRVNAYDPKTGNIIWSCYGLRGQKGDLAYTSPVIASDICVAMGGFNGPAIGFRMRGSGDITSAQRLWQKEPNPQRISSGIISKDHLYMANAGPNTFQCLNPETGEIIWQERSGGAACWGSLVLVNGNFYVTDQNGTTHVFKLNQKHLEKIAQNELHEKSNSTPAFSEGQVFLRTFNHVYCIGK</sequence>
<accession>A0A517VT17</accession>